<proteinExistence type="predicted"/>
<dbReference type="Gene3D" id="3.30.1370.110">
    <property type="match status" value="1"/>
</dbReference>
<reference evidence="2 3" key="1">
    <citation type="submission" date="2014-11" db="EMBL/GenBank/DDBJ databases">
        <title>Genome sequencing of Pantoea rodasii ND03.</title>
        <authorList>
            <person name="Muhamad Yunos N.Y."/>
            <person name="Chan K.-G."/>
        </authorList>
    </citation>
    <scope>NUCLEOTIDE SEQUENCE [LARGE SCALE GENOMIC DNA]</scope>
    <source>
        <strain evidence="2 3">ND03</strain>
    </source>
</reference>
<dbReference type="RefSeq" id="WP_039334345.1">
    <property type="nucleotide sequence ID" value="NZ_JTJJ01000083.1"/>
</dbReference>
<dbReference type="NCBIfam" id="NF033154">
    <property type="entry name" value="endonuc_SmrA"/>
    <property type="match status" value="1"/>
</dbReference>
<accession>A0A0B1R1C6</accession>
<dbReference type="PANTHER" id="PTHR35562">
    <property type="entry name" value="DNA ENDONUCLEASE SMRA-RELATED"/>
    <property type="match status" value="1"/>
</dbReference>
<dbReference type="Proteomes" id="UP000030853">
    <property type="component" value="Unassembled WGS sequence"/>
</dbReference>
<keyword evidence="2" id="KW-0378">Hydrolase</keyword>
<feature type="domain" description="Smr" evidence="1">
    <location>
        <begin position="89"/>
        <end position="170"/>
    </location>
</feature>
<dbReference type="PANTHER" id="PTHR35562:SF2">
    <property type="entry name" value="DNA ENDONUCLEASE SMRA-RELATED"/>
    <property type="match status" value="1"/>
</dbReference>
<dbReference type="SMART" id="SM00463">
    <property type="entry name" value="SMR"/>
    <property type="match status" value="1"/>
</dbReference>
<dbReference type="Pfam" id="PF01713">
    <property type="entry name" value="Smr"/>
    <property type="match status" value="1"/>
</dbReference>
<dbReference type="SUPFAM" id="SSF160443">
    <property type="entry name" value="SMR domain-like"/>
    <property type="match status" value="1"/>
</dbReference>
<dbReference type="AlphaFoldDB" id="A0A0B1R1C6"/>
<dbReference type="InterPro" id="IPR047688">
    <property type="entry name" value="Endonuc_SmrA"/>
</dbReference>
<dbReference type="InterPro" id="IPR002625">
    <property type="entry name" value="Smr_dom"/>
</dbReference>
<gene>
    <name evidence="2" type="ORF">QU24_19250</name>
</gene>
<protein>
    <submittedName>
        <fullName evidence="2">DNA endonuclease SmrA</fullName>
    </submittedName>
</protein>
<evidence type="ECO:0000259" key="1">
    <source>
        <dbReference type="PROSITE" id="PS50828"/>
    </source>
</evidence>
<name>A0A0B1R1C6_9GAMM</name>
<organism evidence="2 3">
    <name type="scientific">Pantoea rodasii</name>
    <dbReference type="NCBI Taxonomy" id="1076549"/>
    <lineage>
        <taxon>Bacteria</taxon>
        <taxon>Pseudomonadati</taxon>
        <taxon>Pseudomonadota</taxon>
        <taxon>Gammaproteobacteria</taxon>
        <taxon>Enterobacterales</taxon>
        <taxon>Erwiniaceae</taxon>
        <taxon>Pantoea</taxon>
    </lineage>
</organism>
<keyword evidence="2" id="KW-0255">Endonuclease</keyword>
<dbReference type="InterPro" id="IPR036063">
    <property type="entry name" value="Smr_dom_sf"/>
</dbReference>
<sequence length="188" mass="21527">MNLDDEDLFRDAMGDVTPLKDCANTQWLRAPSTKEPRAAQLSDEDENFLTRGFLDIIPLTTPLEYKTEGVQQGVLDKMRQGKYPLDASLNLLRQPVETCRQSLFSFMRQAQKQGLRNLLIIHGKGRDDESHANIVRSYLARWLPEFEEVQSFCIAQPQHGGGGALYVGLRKTEQARQDNRERHAKRSR</sequence>
<comment type="caution">
    <text evidence="2">The sequence shown here is derived from an EMBL/GenBank/DDBJ whole genome shotgun (WGS) entry which is preliminary data.</text>
</comment>
<keyword evidence="2" id="KW-0540">Nuclease</keyword>
<evidence type="ECO:0000313" key="2">
    <source>
        <dbReference type="EMBL" id="KHJ66434.1"/>
    </source>
</evidence>
<dbReference type="GO" id="GO:0004520">
    <property type="term" value="F:DNA endonuclease activity"/>
    <property type="evidence" value="ECO:0007669"/>
    <property type="project" value="TreeGrafter"/>
</dbReference>
<dbReference type="PROSITE" id="PS50828">
    <property type="entry name" value="SMR"/>
    <property type="match status" value="1"/>
</dbReference>
<evidence type="ECO:0000313" key="3">
    <source>
        <dbReference type="Proteomes" id="UP000030853"/>
    </source>
</evidence>
<dbReference type="EMBL" id="JTJJ01000083">
    <property type="protein sequence ID" value="KHJ66434.1"/>
    <property type="molecule type" value="Genomic_DNA"/>
</dbReference>